<reference evidence="1 2" key="1">
    <citation type="journal article" date="2014" name="PLoS Genet.">
        <title>Phylogenetically driven sequencing of extremely halophilic archaea reveals strategies for static and dynamic osmo-response.</title>
        <authorList>
            <person name="Becker E.A."/>
            <person name="Seitzer P.M."/>
            <person name="Tritt A."/>
            <person name="Larsen D."/>
            <person name="Krusor M."/>
            <person name="Yao A.I."/>
            <person name="Wu D."/>
            <person name="Madern D."/>
            <person name="Eisen J.A."/>
            <person name="Darling A.E."/>
            <person name="Facciotti M.T."/>
        </authorList>
    </citation>
    <scope>NUCLEOTIDE SEQUENCE [LARGE SCALE GENOMIC DNA]</scope>
    <source>
        <strain evidence="1 2">JCM 13563</strain>
    </source>
</reference>
<protein>
    <submittedName>
        <fullName evidence="1">Uncharacterized protein</fullName>
    </submittedName>
</protein>
<evidence type="ECO:0000313" key="2">
    <source>
        <dbReference type="Proteomes" id="UP000011615"/>
    </source>
</evidence>
<gene>
    <name evidence="1" type="ORF">C476_16565</name>
</gene>
<sequence length="140" mass="16033">MLRQHDICSVFAQFLIEALADPYVFIRDLSKYTPKLFGRRRCKESIQRLITADGFDITASQHGCDDMLTRHCLIRTATLATDIASLREYHLNIVWTAPWNSCLESIVYVLELSHRSTFVVAASSLITAWLGYLPKRPEID</sequence>
<dbReference type="Proteomes" id="UP000011615">
    <property type="component" value="Unassembled WGS sequence"/>
</dbReference>
<keyword evidence="2" id="KW-1185">Reference proteome</keyword>
<accession>M0C2S2</accession>
<organism evidence="1 2">
    <name type="scientific">Natrinema limicola JCM 13563</name>
    <dbReference type="NCBI Taxonomy" id="1230457"/>
    <lineage>
        <taxon>Archaea</taxon>
        <taxon>Methanobacteriati</taxon>
        <taxon>Methanobacteriota</taxon>
        <taxon>Stenosarchaea group</taxon>
        <taxon>Halobacteria</taxon>
        <taxon>Halobacteriales</taxon>
        <taxon>Natrialbaceae</taxon>
        <taxon>Natrinema</taxon>
    </lineage>
</organism>
<name>M0C2S2_9EURY</name>
<dbReference type="EMBL" id="AOIT01000069">
    <property type="protein sequence ID" value="ELZ16963.1"/>
    <property type="molecule type" value="Genomic_DNA"/>
</dbReference>
<comment type="caution">
    <text evidence="1">The sequence shown here is derived from an EMBL/GenBank/DDBJ whole genome shotgun (WGS) entry which is preliminary data.</text>
</comment>
<evidence type="ECO:0000313" key="1">
    <source>
        <dbReference type="EMBL" id="ELZ16963.1"/>
    </source>
</evidence>
<dbReference type="AlphaFoldDB" id="M0C2S2"/>
<proteinExistence type="predicted"/>